<dbReference type="EMBL" id="JBHSBI010000036">
    <property type="protein sequence ID" value="MFC4014688.1"/>
    <property type="molecule type" value="Genomic_DNA"/>
</dbReference>
<organism evidence="2 3">
    <name type="scientific">Nonomuraea purpurea</name>
    <dbReference type="NCBI Taxonomy" id="1849276"/>
    <lineage>
        <taxon>Bacteria</taxon>
        <taxon>Bacillati</taxon>
        <taxon>Actinomycetota</taxon>
        <taxon>Actinomycetes</taxon>
        <taxon>Streptosporangiales</taxon>
        <taxon>Streptosporangiaceae</taxon>
        <taxon>Nonomuraea</taxon>
    </lineage>
</organism>
<evidence type="ECO:0000256" key="1">
    <source>
        <dbReference type="SAM" id="MobiDB-lite"/>
    </source>
</evidence>
<comment type="caution">
    <text evidence="2">The sequence shown here is derived from an EMBL/GenBank/DDBJ whole genome shotgun (WGS) entry which is preliminary data.</text>
</comment>
<reference evidence="3" key="1">
    <citation type="journal article" date="2019" name="Int. J. Syst. Evol. Microbiol.">
        <title>The Global Catalogue of Microorganisms (GCM) 10K type strain sequencing project: providing services to taxonomists for standard genome sequencing and annotation.</title>
        <authorList>
            <consortium name="The Broad Institute Genomics Platform"/>
            <consortium name="The Broad Institute Genome Sequencing Center for Infectious Disease"/>
            <person name="Wu L."/>
            <person name="Ma J."/>
        </authorList>
    </citation>
    <scope>NUCLEOTIDE SEQUENCE [LARGE SCALE GENOMIC DNA]</scope>
    <source>
        <strain evidence="3">TBRC 1276</strain>
    </source>
</reference>
<feature type="compositionally biased region" description="Low complexity" evidence="1">
    <location>
        <begin position="43"/>
        <end position="61"/>
    </location>
</feature>
<proteinExistence type="predicted"/>
<evidence type="ECO:0000313" key="2">
    <source>
        <dbReference type="EMBL" id="MFC4014688.1"/>
    </source>
</evidence>
<dbReference type="Proteomes" id="UP001595851">
    <property type="component" value="Unassembled WGS sequence"/>
</dbReference>
<protein>
    <submittedName>
        <fullName evidence="2">Uncharacterized protein</fullName>
    </submittedName>
</protein>
<evidence type="ECO:0000313" key="3">
    <source>
        <dbReference type="Proteomes" id="UP001595851"/>
    </source>
</evidence>
<accession>A0ABV8GL79</accession>
<gene>
    <name evidence="2" type="ORF">ACFOY2_46210</name>
</gene>
<feature type="region of interest" description="Disordered" evidence="1">
    <location>
        <begin position="31"/>
        <end position="67"/>
    </location>
</feature>
<dbReference type="RefSeq" id="WP_379534523.1">
    <property type="nucleotide sequence ID" value="NZ_JBHSBI010000036.1"/>
</dbReference>
<keyword evidence="3" id="KW-1185">Reference proteome</keyword>
<name>A0ABV8GL79_9ACTN</name>
<sequence>MTDTPIYDRLAAEYADRHQATRPFRQAATITPAAADKPRDWFTPTEPEPTSELEPAPARVEPTPPPGLRDIANILAMSQVALSVQQPNAAVRIIGTLS</sequence>